<name>A0ABR7PR98_9BURK</name>
<keyword evidence="2" id="KW-1185">Reference proteome</keyword>
<protein>
    <recommendedName>
        <fullName evidence="3">DUF3304 domain-containing protein</fullName>
    </recommendedName>
</protein>
<accession>A0ABR7PR98</accession>
<dbReference type="EMBL" id="VZQQ01000015">
    <property type="protein sequence ID" value="MBC8748786.1"/>
    <property type="molecule type" value="Genomic_DNA"/>
</dbReference>
<organism evidence="1 2">
    <name type="scientific">Paraburkholderia podalyriae</name>
    <dbReference type="NCBI Taxonomy" id="1938811"/>
    <lineage>
        <taxon>Bacteria</taxon>
        <taxon>Pseudomonadati</taxon>
        <taxon>Pseudomonadota</taxon>
        <taxon>Betaproteobacteria</taxon>
        <taxon>Burkholderiales</taxon>
        <taxon>Burkholderiaceae</taxon>
        <taxon>Paraburkholderia</taxon>
    </lineage>
</organism>
<proteinExistence type="predicted"/>
<evidence type="ECO:0000313" key="2">
    <source>
        <dbReference type="Proteomes" id="UP000736373"/>
    </source>
</evidence>
<sequence>MLKSLVAGLLALSVTSLSYGHDGSRADGRETGERGDHRALKVFDAQGKSVGPLVAAGSAAGVVLDVNGATILVPIRRVSDSGSQITASQYKWSGKFSDDISFYSSTDCSGPPLIIGDITETLRPSVVVRQGVDATVYIAPDTYSADITALTYRAGSPAQCYPRVPPSISDKGWIPESAYSLTQNYPEPLTIHD</sequence>
<evidence type="ECO:0008006" key="3">
    <source>
        <dbReference type="Google" id="ProtNLM"/>
    </source>
</evidence>
<evidence type="ECO:0000313" key="1">
    <source>
        <dbReference type="EMBL" id="MBC8748786.1"/>
    </source>
</evidence>
<dbReference type="Proteomes" id="UP000736373">
    <property type="component" value="Unassembled WGS sequence"/>
</dbReference>
<reference evidence="1 2" key="1">
    <citation type="submission" date="2019-09" db="EMBL/GenBank/DDBJ databases">
        <title>Paraburkholderia podalyriae sp. nov., A South African Podalyria-associated rhizobium.</title>
        <authorList>
            <person name="Mavima L."/>
            <person name="Beukes C.W."/>
            <person name="Palmer M."/>
            <person name="De Meyer S.E."/>
            <person name="James E.K."/>
            <person name="Maluk M."/>
            <person name="Avontuur J.R."/>
            <person name="Chan W.Y."/>
            <person name="Venter S.N."/>
            <person name="Steenkamp E.T."/>
        </authorList>
    </citation>
    <scope>NUCLEOTIDE SEQUENCE [LARGE SCALE GENOMIC DNA]</scope>
    <source>
        <strain evidence="1 2">WC7.3b</strain>
    </source>
</reference>
<dbReference type="RefSeq" id="WP_187635831.1">
    <property type="nucleotide sequence ID" value="NZ_VZQQ01000015.1"/>
</dbReference>
<comment type="caution">
    <text evidence="1">The sequence shown here is derived from an EMBL/GenBank/DDBJ whole genome shotgun (WGS) entry which is preliminary data.</text>
</comment>
<gene>
    <name evidence="1" type="ORF">F6X42_19965</name>
</gene>